<evidence type="ECO:0000313" key="2">
    <source>
        <dbReference type="EMBL" id="GLI93772.1"/>
    </source>
</evidence>
<dbReference type="InterPro" id="IPR021381">
    <property type="entry name" value="DUF3011"/>
</dbReference>
<evidence type="ECO:0000256" key="1">
    <source>
        <dbReference type="SAM" id="SignalP"/>
    </source>
</evidence>
<accession>A0A9W6LSR5</accession>
<dbReference type="Pfam" id="PF11218">
    <property type="entry name" value="DUF3011"/>
    <property type="match status" value="1"/>
</dbReference>
<feature type="signal peptide" evidence="1">
    <location>
        <begin position="1"/>
        <end position="24"/>
    </location>
</feature>
<dbReference type="AlphaFoldDB" id="A0A9W6LSR5"/>
<protein>
    <recommendedName>
        <fullName evidence="4">DUF3011 domain-containing protein</fullName>
    </recommendedName>
</protein>
<dbReference type="Proteomes" id="UP001144323">
    <property type="component" value="Unassembled WGS sequence"/>
</dbReference>
<keyword evidence="3" id="KW-1185">Reference proteome</keyword>
<gene>
    <name evidence="2" type="ORF">LMG27198_27640</name>
</gene>
<dbReference type="EMBL" id="BSEC01000001">
    <property type="protein sequence ID" value="GLI93772.1"/>
    <property type="molecule type" value="Genomic_DNA"/>
</dbReference>
<evidence type="ECO:0008006" key="4">
    <source>
        <dbReference type="Google" id="ProtNLM"/>
    </source>
</evidence>
<organism evidence="2 3">
    <name type="scientific">Methylocystis echinoides</name>
    <dbReference type="NCBI Taxonomy" id="29468"/>
    <lineage>
        <taxon>Bacteria</taxon>
        <taxon>Pseudomonadati</taxon>
        <taxon>Pseudomonadota</taxon>
        <taxon>Alphaproteobacteria</taxon>
        <taxon>Hyphomicrobiales</taxon>
        <taxon>Methylocystaceae</taxon>
        <taxon>Methylocystis</taxon>
    </lineage>
</organism>
<feature type="chain" id="PRO_5040894572" description="DUF3011 domain-containing protein" evidence="1">
    <location>
        <begin position="25"/>
        <end position="105"/>
    </location>
</feature>
<dbReference type="RefSeq" id="WP_281803780.1">
    <property type="nucleotide sequence ID" value="NZ_BSEC01000001.1"/>
</dbReference>
<reference evidence="2" key="1">
    <citation type="journal article" date="2023" name="Int. J. Syst. Evol. Microbiol.">
        <title>Methylocystis iwaonis sp. nov., a type II methane-oxidizing bacterium from surface soil of a rice paddy field in Japan, and emended description of the genus Methylocystis (ex Whittenbury et al. 1970) Bowman et al. 1993.</title>
        <authorList>
            <person name="Kaise H."/>
            <person name="Sawadogo J.B."/>
            <person name="Alam M.S."/>
            <person name="Ueno C."/>
            <person name="Dianou D."/>
            <person name="Shinjo R."/>
            <person name="Asakawa S."/>
        </authorList>
    </citation>
    <scope>NUCLEOTIDE SEQUENCE</scope>
    <source>
        <strain evidence="2">LMG27198</strain>
    </source>
</reference>
<sequence>MTIARRNIFFILLLSNLWMGAAAGAEIACGSVDGELHRCALLGADRMKVKLKQRLDGPCKSGETWGVDSDGLWVDMGCRGLFRYTAPPVGVQRAGWRRFLPPWTR</sequence>
<evidence type="ECO:0000313" key="3">
    <source>
        <dbReference type="Proteomes" id="UP001144323"/>
    </source>
</evidence>
<comment type="caution">
    <text evidence="2">The sequence shown here is derived from an EMBL/GenBank/DDBJ whole genome shotgun (WGS) entry which is preliminary data.</text>
</comment>
<proteinExistence type="predicted"/>
<name>A0A9W6LSR5_9HYPH</name>
<keyword evidence="1" id="KW-0732">Signal</keyword>